<name>A0A2N0I2S7_9SPHN</name>
<proteinExistence type="predicted"/>
<dbReference type="Proteomes" id="UP000232587">
    <property type="component" value="Unassembled WGS sequence"/>
</dbReference>
<feature type="signal peptide" evidence="2">
    <location>
        <begin position="1"/>
        <end position="24"/>
    </location>
</feature>
<dbReference type="Pfam" id="PF05036">
    <property type="entry name" value="SPOR"/>
    <property type="match status" value="1"/>
</dbReference>
<dbReference type="AlphaFoldDB" id="A0A2N0I2S7"/>
<feature type="chain" id="PRO_5014935915" evidence="2">
    <location>
        <begin position="25"/>
        <end position="297"/>
    </location>
</feature>
<protein>
    <submittedName>
        <fullName evidence="4">Rare lipoprotein A</fullName>
    </submittedName>
</protein>
<dbReference type="OrthoDB" id="9779128at2"/>
<dbReference type="Gene3D" id="3.30.70.1070">
    <property type="entry name" value="Sporulation related repeat"/>
    <property type="match status" value="1"/>
</dbReference>
<evidence type="ECO:0000256" key="1">
    <source>
        <dbReference type="SAM" id="MobiDB-lite"/>
    </source>
</evidence>
<comment type="caution">
    <text evidence="4">The sequence shown here is derived from an EMBL/GenBank/DDBJ whole genome shotgun (WGS) entry which is preliminary data.</text>
</comment>
<reference evidence="4 5" key="1">
    <citation type="submission" date="2017-11" db="EMBL/GenBank/DDBJ databases">
        <title>Genomic Encyclopedia of Type Strains, Phase III (KMG-III): the genomes of soil and plant-associated and newly described type strains.</title>
        <authorList>
            <person name="Whitman W."/>
        </authorList>
    </citation>
    <scope>NUCLEOTIDE SEQUENCE [LARGE SCALE GENOMIC DNA]</scope>
    <source>
        <strain evidence="4 5">CGMCC 1.12274</strain>
    </source>
</reference>
<evidence type="ECO:0000259" key="3">
    <source>
        <dbReference type="PROSITE" id="PS51724"/>
    </source>
</evidence>
<evidence type="ECO:0000313" key="5">
    <source>
        <dbReference type="Proteomes" id="UP000232587"/>
    </source>
</evidence>
<keyword evidence="2" id="KW-0732">Signal</keyword>
<dbReference type="Gene3D" id="2.40.40.10">
    <property type="entry name" value="RlpA-like domain"/>
    <property type="match status" value="1"/>
</dbReference>
<evidence type="ECO:0000313" key="4">
    <source>
        <dbReference type="EMBL" id="PKB25471.1"/>
    </source>
</evidence>
<dbReference type="SUPFAM" id="SSF110997">
    <property type="entry name" value="Sporulation related repeat"/>
    <property type="match status" value="1"/>
</dbReference>
<dbReference type="EMBL" id="PHUF01000002">
    <property type="protein sequence ID" value="PKB25471.1"/>
    <property type="molecule type" value="Genomic_DNA"/>
</dbReference>
<dbReference type="InterPro" id="IPR036680">
    <property type="entry name" value="SPOR-like_sf"/>
</dbReference>
<keyword evidence="4" id="KW-0449">Lipoprotein</keyword>
<dbReference type="CDD" id="cd22268">
    <property type="entry name" value="DPBB_RlpA-like"/>
    <property type="match status" value="1"/>
</dbReference>
<evidence type="ECO:0000256" key="2">
    <source>
        <dbReference type="SAM" id="SignalP"/>
    </source>
</evidence>
<dbReference type="PROSITE" id="PS51724">
    <property type="entry name" value="SPOR"/>
    <property type="match status" value="1"/>
</dbReference>
<dbReference type="RefSeq" id="WP_100865909.1">
    <property type="nucleotide sequence ID" value="NZ_PHUF01000002.1"/>
</dbReference>
<dbReference type="GO" id="GO:0042834">
    <property type="term" value="F:peptidoglycan binding"/>
    <property type="evidence" value="ECO:0007669"/>
    <property type="project" value="InterPro"/>
</dbReference>
<organism evidence="4 5">
    <name type="scientific">Novosphingobium kunmingense</name>
    <dbReference type="NCBI Taxonomy" id="1211806"/>
    <lineage>
        <taxon>Bacteria</taxon>
        <taxon>Pseudomonadati</taxon>
        <taxon>Pseudomonadota</taxon>
        <taxon>Alphaproteobacteria</taxon>
        <taxon>Sphingomonadales</taxon>
        <taxon>Sphingomonadaceae</taxon>
        <taxon>Novosphingobium</taxon>
    </lineage>
</organism>
<sequence length="297" mass="30347">MRLPVNQIWPLGAALALSACGGGASVSNLPLQAATGPAADYPMVLGAPFTIDGTTYTPADTLNYDAVGYAAAGTAGGSGVTGAHRTLPLPSYAEVTSLATGRTILIRLERRGPMHGAALIELSPAAADLLDLTGSDRVAVRMRRTNPPETERALLREGRAAPARMDTPKSLLTVLQRRLDQQGSGPTRNAVVAAGQGQAPLAVPQPKPEPARTATPVKGPVVVSPDGPAQGWYVQIGAFSSKANAAAAAARTGASVVPAGKLWRVRAGPYADADKARPALAKVKAAGYTDAIIQRAG</sequence>
<dbReference type="PANTHER" id="PTHR34183">
    <property type="entry name" value="ENDOLYTIC PEPTIDOGLYCAN TRANSGLYCOSYLASE RLPA"/>
    <property type="match status" value="1"/>
</dbReference>
<dbReference type="GO" id="GO:0009279">
    <property type="term" value="C:cell outer membrane"/>
    <property type="evidence" value="ECO:0007669"/>
    <property type="project" value="TreeGrafter"/>
</dbReference>
<gene>
    <name evidence="4" type="ORF">B0I00_0672</name>
</gene>
<accession>A0A2N0I2S7</accession>
<dbReference type="PROSITE" id="PS51257">
    <property type="entry name" value="PROKAR_LIPOPROTEIN"/>
    <property type="match status" value="1"/>
</dbReference>
<dbReference type="PANTHER" id="PTHR34183:SF1">
    <property type="entry name" value="ENDOLYTIC PEPTIDOGLYCAN TRANSGLYCOSYLASE RLPA"/>
    <property type="match status" value="1"/>
</dbReference>
<feature type="domain" description="SPOR" evidence="3">
    <location>
        <begin position="226"/>
        <end position="296"/>
    </location>
</feature>
<dbReference type="InterPro" id="IPR036908">
    <property type="entry name" value="RlpA-like_sf"/>
</dbReference>
<dbReference type="InterPro" id="IPR007730">
    <property type="entry name" value="SPOR-like_dom"/>
</dbReference>
<keyword evidence="5" id="KW-1185">Reference proteome</keyword>
<feature type="region of interest" description="Disordered" evidence="1">
    <location>
        <begin position="197"/>
        <end position="218"/>
    </location>
</feature>